<dbReference type="Gene3D" id="1.10.630.10">
    <property type="entry name" value="Cytochrome P450"/>
    <property type="match status" value="1"/>
</dbReference>
<dbReference type="InterPro" id="IPR036396">
    <property type="entry name" value="Cyt_P450_sf"/>
</dbReference>
<evidence type="ECO:0000256" key="1">
    <source>
        <dbReference type="ARBA" id="ARBA00001971"/>
    </source>
</evidence>
<comment type="pathway">
    <text evidence="2">Secondary metabolite biosynthesis.</text>
</comment>
<accession>A0AAV5AJF2</accession>
<dbReference type="GO" id="GO:0005506">
    <property type="term" value="F:iron ion binding"/>
    <property type="evidence" value="ECO:0007669"/>
    <property type="project" value="InterPro"/>
</dbReference>
<sequence length="622" mass="69807">MIELDLPPSPSSPVNSWFRNAPLAAGFGQSLQTDSSQQQPPSLSSTFSIIMRILALAIVPVGWWILHLIRLRRKNAQMPPLPPGPKPLPVLGNLLDLPVERDYETYTRWKDVYGDVIYLSALGNDIVVLNSVQAASDLLDKRSLWYSDRPYIPMIHEDSLMGFNWTLIFMNYSPAWRQQRRLFAKHIPNSAYASSGYTFRVRQISSAHNLLRQLLRTSTPPASDDSKSSTSLSTSDPYSYRSHMRFVFGNVLLGVAYGYDVQPEDDPHIDLFERGVQLVNVGINPGTFLVNVFPILKHIPAWMPFNYAKAHGKLVRQTHRELKERPMEILRAKLASGTAAPSFATNALMDIYTERAEALAKSKVAGQISEKSNSDNGHVISETDVKHIAASMYGAGFDTTFAPLLFATLHLLLNPSIQQRAHAELDTVLGSPNSNTFRLPTWEDRPHLPYIDAILKESLSASNTSPSEATPTKEYDTYRNFRIPRGSMIIPNLWAMLRDPEVYHDPEAFKPERFLREEYTDEAGNVRVLREAEPHPSVNGLFGFGRRACPGQYLADSIIWVELVNLLACFKFVPALDGNGKPIDVSWAKTPLPAFVLHPPAFPCLFEPRSDIVAQRIMETEA</sequence>
<name>A0AAV5AJF2_9AGAM</name>
<evidence type="ECO:0000256" key="6">
    <source>
        <dbReference type="ARBA" id="ARBA00023002"/>
    </source>
</evidence>
<comment type="cofactor">
    <cofactor evidence="1 9">
        <name>heme</name>
        <dbReference type="ChEBI" id="CHEBI:30413"/>
    </cofactor>
</comment>
<keyword evidence="7 9" id="KW-0408">Iron</keyword>
<reference evidence="11" key="1">
    <citation type="submission" date="2021-10" db="EMBL/GenBank/DDBJ databases">
        <title>De novo Genome Assembly of Clathrus columnatus (Basidiomycota, Fungi) Using Illumina and Nanopore Sequence Data.</title>
        <authorList>
            <person name="Ogiso-Tanaka E."/>
            <person name="Itagaki H."/>
            <person name="Hosoya T."/>
            <person name="Hosaka K."/>
        </authorList>
    </citation>
    <scope>NUCLEOTIDE SEQUENCE</scope>
    <source>
        <strain evidence="11">MO-923</strain>
    </source>
</reference>
<dbReference type="EMBL" id="BPWL01000008">
    <property type="protein sequence ID" value="GJJ12995.1"/>
    <property type="molecule type" value="Genomic_DNA"/>
</dbReference>
<evidence type="ECO:0000256" key="10">
    <source>
        <dbReference type="RuleBase" id="RU000461"/>
    </source>
</evidence>
<dbReference type="Pfam" id="PF00067">
    <property type="entry name" value="p450"/>
    <property type="match status" value="1"/>
</dbReference>
<dbReference type="SUPFAM" id="SSF48264">
    <property type="entry name" value="Cytochrome P450"/>
    <property type="match status" value="1"/>
</dbReference>
<proteinExistence type="inferred from homology"/>
<dbReference type="PANTHER" id="PTHR46300:SF7">
    <property type="entry name" value="P450, PUTATIVE (EUROFUNG)-RELATED"/>
    <property type="match status" value="1"/>
</dbReference>
<gene>
    <name evidence="11" type="ORF">Clacol_007244</name>
</gene>
<evidence type="ECO:0000313" key="12">
    <source>
        <dbReference type="Proteomes" id="UP001050691"/>
    </source>
</evidence>
<keyword evidence="12" id="KW-1185">Reference proteome</keyword>
<evidence type="ECO:0000256" key="7">
    <source>
        <dbReference type="ARBA" id="ARBA00023004"/>
    </source>
</evidence>
<dbReference type="InterPro" id="IPR050364">
    <property type="entry name" value="Cytochrome_P450_fung"/>
</dbReference>
<evidence type="ECO:0000256" key="8">
    <source>
        <dbReference type="ARBA" id="ARBA00023033"/>
    </source>
</evidence>
<comment type="caution">
    <text evidence="11">The sequence shown here is derived from an EMBL/GenBank/DDBJ whole genome shotgun (WGS) entry which is preliminary data.</text>
</comment>
<evidence type="ECO:0000256" key="4">
    <source>
        <dbReference type="ARBA" id="ARBA00022617"/>
    </source>
</evidence>
<evidence type="ECO:0000313" key="11">
    <source>
        <dbReference type="EMBL" id="GJJ12995.1"/>
    </source>
</evidence>
<dbReference type="InterPro" id="IPR002401">
    <property type="entry name" value="Cyt_P450_E_grp-I"/>
</dbReference>
<protein>
    <recommendedName>
        <fullName evidence="13">Cytochrome P450</fullName>
    </recommendedName>
</protein>
<feature type="binding site" description="axial binding residue" evidence="9">
    <location>
        <position position="549"/>
    </location>
    <ligand>
        <name>heme</name>
        <dbReference type="ChEBI" id="CHEBI:30413"/>
    </ligand>
    <ligandPart>
        <name>Fe</name>
        <dbReference type="ChEBI" id="CHEBI:18248"/>
    </ligandPart>
</feature>
<evidence type="ECO:0000256" key="5">
    <source>
        <dbReference type="ARBA" id="ARBA00022723"/>
    </source>
</evidence>
<dbReference type="PANTHER" id="PTHR46300">
    <property type="entry name" value="P450, PUTATIVE (EUROFUNG)-RELATED-RELATED"/>
    <property type="match status" value="1"/>
</dbReference>
<evidence type="ECO:0000256" key="9">
    <source>
        <dbReference type="PIRSR" id="PIRSR602401-1"/>
    </source>
</evidence>
<keyword evidence="8 10" id="KW-0503">Monooxygenase</keyword>
<evidence type="ECO:0000256" key="2">
    <source>
        <dbReference type="ARBA" id="ARBA00005179"/>
    </source>
</evidence>
<evidence type="ECO:0008006" key="13">
    <source>
        <dbReference type="Google" id="ProtNLM"/>
    </source>
</evidence>
<organism evidence="11 12">
    <name type="scientific">Clathrus columnatus</name>
    <dbReference type="NCBI Taxonomy" id="1419009"/>
    <lineage>
        <taxon>Eukaryota</taxon>
        <taxon>Fungi</taxon>
        <taxon>Dikarya</taxon>
        <taxon>Basidiomycota</taxon>
        <taxon>Agaricomycotina</taxon>
        <taxon>Agaricomycetes</taxon>
        <taxon>Phallomycetidae</taxon>
        <taxon>Phallales</taxon>
        <taxon>Clathraceae</taxon>
        <taxon>Clathrus</taxon>
    </lineage>
</organism>
<dbReference type="GO" id="GO:0016705">
    <property type="term" value="F:oxidoreductase activity, acting on paired donors, with incorporation or reduction of molecular oxygen"/>
    <property type="evidence" value="ECO:0007669"/>
    <property type="project" value="InterPro"/>
</dbReference>
<comment type="similarity">
    <text evidence="3 10">Belongs to the cytochrome P450 family.</text>
</comment>
<dbReference type="Proteomes" id="UP001050691">
    <property type="component" value="Unassembled WGS sequence"/>
</dbReference>
<dbReference type="InterPro" id="IPR017972">
    <property type="entry name" value="Cyt_P450_CS"/>
</dbReference>
<dbReference type="InterPro" id="IPR001128">
    <property type="entry name" value="Cyt_P450"/>
</dbReference>
<evidence type="ECO:0000256" key="3">
    <source>
        <dbReference type="ARBA" id="ARBA00010617"/>
    </source>
</evidence>
<keyword evidence="6 10" id="KW-0560">Oxidoreductase</keyword>
<dbReference type="GO" id="GO:0004497">
    <property type="term" value="F:monooxygenase activity"/>
    <property type="evidence" value="ECO:0007669"/>
    <property type="project" value="UniProtKB-KW"/>
</dbReference>
<dbReference type="GO" id="GO:0020037">
    <property type="term" value="F:heme binding"/>
    <property type="evidence" value="ECO:0007669"/>
    <property type="project" value="InterPro"/>
</dbReference>
<dbReference type="CDD" id="cd11065">
    <property type="entry name" value="CYP64-like"/>
    <property type="match status" value="1"/>
</dbReference>
<keyword evidence="5 9" id="KW-0479">Metal-binding</keyword>
<keyword evidence="4 9" id="KW-0349">Heme</keyword>
<dbReference type="PROSITE" id="PS00086">
    <property type="entry name" value="CYTOCHROME_P450"/>
    <property type="match status" value="1"/>
</dbReference>
<dbReference type="PRINTS" id="PR00463">
    <property type="entry name" value="EP450I"/>
</dbReference>
<dbReference type="AlphaFoldDB" id="A0AAV5AJF2"/>